<dbReference type="PANTHER" id="PTHR10566:SF113">
    <property type="entry name" value="PROTEIN ACTIVITY OF BC1 COMPLEX KINASE 7, CHLOROPLASTIC"/>
    <property type="match status" value="1"/>
</dbReference>
<feature type="domain" description="ABC1 atypical kinase-like" evidence="3">
    <location>
        <begin position="75"/>
        <end position="357"/>
    </location>
</feature>
<accession>A0A073JN69</accession>
<evidence type="ECO:0000313" key="7">
    <source>
        <dbReference type="Proteomes" id="UP000460207"/>
    </source>
</evidence>
<name>A0A073JN69_LIMRT</name>
<dbReference type="AlphaFoldDB" id="A0A073JN69"/>
<evidence type="ECO:0000313" key="5">
    <source>
        <dbReference type="EMBL" id="MRG89148.1"/>
    </source>
</evidence>
<keyword evidence="2" id="KW-1133">Transmembrane helix</keyword>
<evidence type="ECO:0000313" key="4">
    <source>
        <dbReference type="EMBL" id="KEK14548.1"/>
    </source>
</evidence>
<dbReference type="Proteomes" id="UP000027731">
    <property type="component" value="Unassembled WGS sequence"/>
</dbReference>
<dbReference type="CDD" id="cd05121">
    <property type="entry name" value="ABC1_ADCK3-like"/>
    <property type="match status" value="1"/>
</dbReference>
<keyword evidence="2" id="KW-0472">Membrane</keyword>
<comment type="caution">
    <text evidence="4">The sequence shown here is derived from an EMBL/GenBank/DDBJ whole genome shotgun (WGS) entry which is preliminary data.</text>
</comment>
<dbReference type="EMBL" id="JOSX01000020">
    <property type="protein sequence ID" value="KEK14548.1"/>
    <property type="molecule type" value="Genomic_DNA"/>
</dbReference>
<dbReference type="GO" id="GO:0016301">
    <property type="term" value="F:kinase activity"/>
    <property type="evidence" value="ECO:0007669"/>
    <property type="project" value="UniProtKB-KW"/>
</dbReference>
<dbReference type="InterPro" id="IPR011009">
    <property type="entry name" value="Kinase-like_dom_sf"/>
</dbReference>
<keyword evidence="2" id="KW-0812">Transmembrane</keyword>
<dbReference type="RefSeq" id="WP_035169486.1">
    <property type="nucleotide sequence ID" value="NZ_WJNC01000002.1"/>
</dbReference>
<dbReference type="EMBL" id="WJND01000004">
    <property type="protein sequence ID" value="MRG89148.1"/>
    <property type="molecule type" value="Genomic_DNA"/>
</dbReference>
<dbReference type="Pfam" id="PF03109">
    <property type="entry name" value="ABC1"/>
    <property type="match status" value="1"/>
</dbReference>
<evidence type="ECO:0000313" key="6">
    <source>
        <dbReference type="Proteomes" id="UP000027731"/>
    </source>
</evidence>
<feature type="transmembrane region" description="Helical" evidence="2">
    <location>
        <begin position="549"/>
        <end position="568"/>
    </location>
</feature>
<feature type="transmembrane region" description="Helical" evidence="2">
    <location>
        <begin position="518"/>
        <end position="537"/>
    </location>
</feature>
<reference evidence="4 6" key="1">
    <citation type="submission" date="2014-06" db="EMBL/GenBank/DDBJ databases">
        <title>Genetic determinant of reutericyclin biosynthesis of Lactobacillus reuteri.</title>
        <authorList>
            <person name="Lin X."/>
            <person name="Duar R."/>
            <person name="Walter J."/>
            <person name="Gaenzle M."/>
        </authorList>
    </citation>
    <scope>NUCLEOTIDE SEQUENCE [LARGE SCALE GENOMIC DNA]</scope>
    <source>
        <strain evidence="4 6">LTH2584</strain>
    </source>
</reference>
<evidence type="ECO:0000256" key="1">
    <source>
        <dbReference type="ARBA" id="ARBA00009670"/>
    </source>
</evidence>
<proteinExistence type="inferred from homology"/>
<dbReference type="SUPFAM" id="SSF56112">
    <property type="entry name" value="Protein kinase-like (PK-like)"/>
    <property type="match status" value="1"/>
</dbReference>
<dbReference type="InterPro" id="IPR050154">
    <property type="entry name" value="UbiB_kinase"/>
</dbReference>
<sequence>MTTNEEEIKKSARLRKIMQVIRKYHFVSNFYHQTNPQAICQALQELGPTFIKLGQILSTRPDLVSPAYIKELRHLQDQVKADSFATVEQTFEEETGKKINDEFASFTEKPFASASIGQVHHATLKDGTPVVVKVQHPEVGKLVNTDLALLRKAVVLFKYVPQDIAVVDLDKVIDELSTSLLSEVNTLEEAKNGEEFYTLNNGDGPILVPKVYMKYCAPKILVNEAMEGKSIRYRFKQPNDNDQEATTVNHEIATTLVNNFLKQVFIDHYFHADPHPGNILIHELRPDESAKQYATTKHHERTIYNTTISYDQQEALPNYRIIYLDFGMMGRLSPAMANSIANIVITINTRDTRKIGKAVLNVCNRTGEVDENAFYKELGAFIQPYFSTGLGNIDFVKMLYQIVQLCKKNHLQMRGEVTMLIKAFGTLESSVAKLDPEISMLEVAQSFGRRYLKRNFNWRSAVDNNLVNFFLASKAMGKMPERINELIDTFVSGDAKVDLQYKNEQRVLKQIERLMNRFMIAIILAAVILGSSLLVQGTPADSHIYRLGVSGYIIAIIIIILLVVTEVIHRWRNWRRKR</sequence>
<evidence type="ECO:0000256" key="2">
    <source>
        <dbReference type="SAM" id="Phobius"/>
    </source>
</evidence>
<dbReference type="PANTHER" id="PTHR10566">
    <property type="entry name" value="CHAPERONE-ACTIVITY OF BC1 COMPLEX CABC1 -RELATED"/>
    <property type="match status" value="1"/>
</dbReference>
<keyword evidence="5" id="KW-0808">Transferase</keyword>
<keyword evidence="5" id="KW-0418">Kinase</keyword>
<comment type="similarity">
    <text evidence="1">Belongs to the protein kinase superfamily. ADCK protein kinase family.</text>
</comment>
<dbReference type="InterPro" id="IPR004147">
    <property type="entry name" value="ABC1_dom"/>
</dbReference>
<evidence type="ECO:0000259" key="3">
    <source>
        <dbReference type="Pfam" id="PF03109"/>
    </source>
</evidence>
<gene>
    <name evidence="5" type="ORF">GIX76_03975</name>
    <name evidence="4" type="ORF">LR3_01650</name>
</gene>
<organism evidence="4 6">
    <name type="scientific">Limosilactobacillus reuteri</name>
    <name type="common">Lactobacillus reuteri</name>
    <dbReference type="NCBI Taxonomy" id="1598"/>
    <lineage>
        <taxon>Bacteria</taxon>
        <taxon>Bacillati</taxon>
        <taxon>Bacillota</taxon>
        <taxon>Bacilli</taxon>
        <taxon>Lactobacillales</taxon>
        <taxon>Lactobacillaceae</taxon>
        <taxon>Limosilactobacillus</taxon>
    </lineage>
</organism>
<protein>
    <submittedName>
        <fullName evidence="4">2-octaprenylphenol hydroxylase</fullName>
    </submittedName>
    <submittedName>
        <fullName evidence="5">AarF/ABC1/UbiB kinase family protein</fullName>
    </submittedName>
</protein>
<dbReference type="PATRIC" id="fig|1598.90.peg.1675"/>
<reference evidence="5 7" key="2">
    <citation type="submission" date="2019-11" db="EMBL/GenBank/DDBJ databases">
        <title>Draft genome sequence of 12 host-associated Lactobacillus reuteri rodent strains.</title>
        <authorList>
            <person name="Zhang S."/>
            <person name="Ozcam M."/>
            <person name="Van Pijkeren J.P."/>
        </authorList>
    </citation>
    <scope>NUCLEOTIDE SEQUENCE [LARGE SCALE GENOMIC DNA]</scope>
    <source>
        <strain evidence="5 7">N4I</strain>
    </source>
</reference>
<dbReference type="Proteomes" id="UP000460207">
    <property type="component" value="Unassembled WGS sequence"/>
</dbReference>